<reference evidence="2" key="1">
    <citation type="submission" date="2017-05" db="EMBL/GenBank/DDBJ databases">
        <authorList>
            <person name="Sung H."/>
        </authorList>
    </citation>
    <scope>NUCLEOTIDE SEQUENCE [LARGE SCALE GENOMIC DNA]</scope>
    <source>
        <strain evidence="2">AR23208</strain>
    </source>
</reference>
<dbReference type="EMBL" id="CP021434">
    <property type="protein sequence ID" value="ARU62193.1"/>
    <property type="molecule type" value="Genomic_DNA"/>
</dbReference>
<accession>A0A1Y0IS49</accession>
<evidence type="ECO:0008006" key="3">
    <source>
        <dbReference type="Google" id="ProtNLM"/>
    </source>
</evidence>
<gene>
    <name evidence="1" type="ORF">CBW65_15150</name>
</gene>
<keyword evidence="2" id="KW-1185">Reference proteome</keyword>
<protein>
    <recommendedName>
        <fullName evidence="3">Response regulatory domain-containing protein</fullName>
    </recommendedName>
</protein>
<dbReference type="OrthoDB" id="2381640at2"/>
<dbReference type="KEGG" id="tum:CBW65_15150"/>
<name>A0A1Y0IS49_9BACL</name>
<organism evidence="1 2">
    <name type="scientific">Tumebacillus avium</name>
    <dbReference type="NCBI Taxonomy" id="1903704"/>
    <lineage>
        <taxon>Bacteria</taxon>
        <taxon>Bacillati</taxon>
        <taxon>Bacillota</taxon>
        <taxon>Bacilli</taxon>
        <taxon>Bacillales</taxon>
        <taxon>Alicyclobacillaceae</taxon>
        <taxon>Tumebacillus</taxon>
    </lineage>
</organism>
<dbReference type="Proteomes" id="UP000195437">
    <property type="component" value="Chromosome"/>
</dbReference>
<proteinExistence type="predicted"/>
<evidence type="ECO:0000313" key="2">
    <source>
        <dbReference type="Proteomes" id="UP000195437"/>
    </source>
</evidence>
<sequence>MYKHVLILQKNACSTLLEEISADPTPVYAAAVLTIDSSAEAMEVLDALVWERVILAASEADCIPALEVAAGLPGRIAGILLLNPPEHTPDVPAQIPTLVLTTAGHVPPANLPAEHFPLQDNPSGHLREIISAFLTLRVA</sequence>
<evidence type="ECO:0000313" key="1">
    <source>
        <dbReference type="EMBL" id="ARU62193.1"/>
    </source>
</evidence>
<dbReference type="AlphaFoldDB" id="A0A1Y0IS49"/>
<dbReference type="RefSeq" id="WP_087457555.1">
    <property type="nucleotide sequence ID" value="NZ_CP021434.1"/>
</dbReference>